<sequence>MNKLLDLCGFGLLIVSVFLFGLSGQSVEMGIAVAASAIFLAFANLDKFTRFKGAGFEAELKSVVQEANASIEQLRSVATPLAVSSLQAMTKGNRWSDGSRITREENDAFSMNHDLFDDLCQLIKSNKLSNEKLELLKKQYVNIHAWDMVEDIVLSCKGRLKDIVGVSSFERAPNLEALEEYLKTQDLSAELSEKITTFRAYYKKYEL</sequence>
<organism evidence="1 2">
    <name type="scientific">Vibrio brasiliensis LMG 20546</name>
    <dbReference type="NCBI Taxonomy" id="945543"/>
    <lineage>
        <taxon>Bacteria</taxon>
        <taxon>Pseudomonadati</taxon>
        <taxon>Pseudomonadota</taxon>
        <taxon>Gammaproteobacteria</taxon>
        <taxon>Vibrionales</taxon>
        <taxon>Vibrionaceae</taxon>
        <taxon>Vibrio</taxon>
        <taxon>Vibrio oreintalis group</taxon>
    </lineage>
</organism>
<accession>E8LW81</accession>
<dbReference type="OrthoDB" id="2991176at2"/>
<dbReference type="Proteomes" id="UP000004371">
    <property type="component" value="Unassembled WGS sequence"/>
</dbReference>
<gene>
    <name evidence="1" type="ORF">VIBR0546_01481</name>
</gene>
<dbReference type="STRING" id="945543.VIBR0546_01481"/>
<dbReference type="EMBL" id="AEVS01000076">
    <property type="protein sequence ID" value="EGA64944.1"/>
    <property type="molecule type" value="Genomic_DNA"/>
</dbReference>
<dbReference type="AlphaFoldDB" id="E8LW81"/>
<reference evidence="1 2" key="1">
    <citation type="journal article" date="2012" name="Int. J. Syst. Evol. Microbiol.">
        <title>Vibrio caribbeanicus sp. nov., isolated from the marine sponge Scleritoderma cyanea.</title>
        <authorList>
            <person name="Hoffmann M."/>
            <person name="Monday S.R."/>
            <person name="Allard M.W."/>
            <person name="Strain E.A."/>
            <person name="Whittaker P."/>
            <person name="Naum M."/>
            <person name="McCarthy P.J."/>
            <person name="Lopez J.V."/>
            <person name="Fischer M."/>
            <person name="Brown E.W."/>
        </authorList>
    </citation>
    <scope>NUCLEOTIDE SEQUENCE [LARGE SCALE GENOMIC DNA]</scope>
    <source>
        <strain evidence="1 2">LMG 20546</strain>
    </source>
</reference>
<protein>
    <submittedName>
        <fullName evidence="1">Uncharacterized protein</fullName>
    </submittedName>
</protein>
<dbReference type="RefSeq" id="WP_006880107.1">
    <property type="nucleotide sequence ID" value="NZ_AEVS01000076.1"/>
</dbReference>
<dbReference type="eggNOG" id="ENOG5031P9D">
    <property type="taxonomic scope" value="Bacteria"/>
</dbReference>
<evidence type="ECO:0000313" key="2">
    <source>
        <dbReference type="Proteomes" id="UP000004371"/>
    </source>
</evidence>
<name>E8LW81_9VIBR</name>
<proteinExistence type="predicted"/>
<comment type="caution">
    <text evidence="1">The sequence shown here is derived from an EMBL/GenBank/DDBJ whole genome shotgun (WGS) entry which is preliminary data.</text>
</comment>
<evidence type="ECO:0000313" key="1">
    <source>
        <dbReference type="EMBL" id="EGA64944.1"/>
    </source>
</evidence>
<keyword evidence="2" id="KW-1185">Reference proteome</keyword>